<dbReference type="AlphaFoldDB" id="A0A0F9J6A9"/>
<protein>
    <recommendedName>
        <fullName evidence="2">DUF3880 domain-containing protein</fullName>
    </recommendedName>
</protein>
<organism evidence="1">
    <name type="scientific">marine sediment metagenome</name>
    <dbReference type="NCBI Taxonomy" id="412755"/>
    <lineage>
        <taxon>unclassified sequences</taxon>
        <taxon>metagenomes</taxon>
        <taxon>ecological metagenomes</taxon>
    </lineage>
</organism>
<comment type="caution">
    <text evidence="1">The sequence shown here is derived from an EMBL/GenBank/DDBJ whole genome shotgun (WGS) entry which is preliminary data.</text>
</comment>
<gene>
    <name evidence="1" type="ORF">LCGC14_1861690</name>
</gene>
<sequence length="285" mass="31491">MKALFITPVGTDLNLLVAAWDSWNEPAMHKTYDLWDAPDDKSILQTARDLVPDVMFFLGGTIGAGLPLHDTLRTLRTIAPLVHLCWDAADGHWHDMLDAYKKGECFNLQVGIDGGMPPSIDMVTLAPIDIRPYSPCGDKRLIRCAFSGQVMFEDKHPRAGVLSPLLSAGLVEYRPRAFGPYSDYANYIKGCQILLNISHTGSGDGYHINVRAVEAGFAGCALLEMKQGPICDWMPEEALFLYANVEEAAEIIKSAEIGDKASALSVHVRENYNPKRIYENILARL</sequence>
<dbReference type="EMBL" id="LAZR01018851">
    <property type="protein sequence ID" value="KKL94737.1"/>
    <property type="molecule type" value="Genomic_DNA"/>
</dbReference>
<accession>A0A0F9J6A9</accession>
<reference evidence="1" key="1">
    <citation type="journal article" date="2015" name="Nature">
        <title>Complex archaea that bridge the gap between prokaryotes and eukaryotes.</title>
        <authorList>
            <person name="Spang A."/>
            <person name="Saw J.H."/>
            <person name="Jorgensen S.L."/>
            <person name="Zaremba-Niedzwiedzka K."/>
            <person name="Martijn J."/>
            <person name="Lind A.E."/>
            <person name="van Eijk R."/>
            <person name="Schleper C."/>
            <person name="Guy L."/>
            <person name="Ettema T.J."/>
        </authorList>
    </citation>
    <scope>NUCLEOTIDE SEQUENCE</scope>
</reference>
<name>A0A0F9J6A9_9ZZZZ</name>
<evidence type="ECO:0008006" key="2">
    <source>
        <dbReference type="Google" id="ProtNLM"/>
    </source>
</evidence>
<evidence type="ECO:0000313" key="1">
    <source>
        <dbReference type="EMBL" id="KKL94737.1"/>
    </source>
</evidence>
<proteinExistence type="predicted"/>